<dbReference type="PANTHER" id="PTHR10629:SF52">
    <property type="entry name" value="DNA (CYTOSINE-5)-METHYLTRANSFERASE 1"/>
    <property type="match status" value="1"/>
</dbReference>
<dbReference type="PRINTS" id="PR00105">
    <property type="entry name" value="C5METTRFRASE"/>
</dbReference>
<dbReference type="GO" id="GO:0003677">
    <property type="term" value="F:DNA binding"/>
    <property type="evidence" value="ECO:0007669"/>
    <property type="project" value="TreeGrafter"/>
</dbReference>
<evidence type="ECO:0000256" key="1">
    <source>
        <dbReference type="ARBA" id="ARBA00011975"/>
    </source>
</evidence>
<protein>
    <recommendedName>
        <fullName evidence="1">DNA (cytosine-5-)-methyltransferase</fullName>
        <ecNumber evidence="1">2.1.1.37</ecNumber>
    </recommendedName>
</protein>
<keyword evidence="2" id="KW-0489">Methyltransferase</keyword>
<dbReference type="Pfam" id="PF00145">
    <property type="entry name" value="DNA_methylase"/>
    <property type="match status" value="1"/>
</dbReference>
<sequence length="722" mass="77609">MKRDNFTLGLDLGRELIIDNFAGGGGTSTGLEMAFGRPVDIAINHNPEALAMHALNHPHTQHLCESVWEVDPIAVTKNQPVGLVWLSPDCKHFSKAKGGTPVEKHIRGLAWVGMRWAAKCKPRMLMLENVEEFQDWGPLIVDAEGKARPDPARKGQTFKSFVRQLRGLGYAVDWTELRACDHDTPTIRKRLFLVARRDGLPIVFPEPTHAEPTDRRVLAGKLAPQRTAAECIDFDLPAESVFGRKRPLVTNTMRRVAKGLYRHVLASQSPFIVGAESQPVRTPFLTEHANASNQRTMPADKPMATVCAQVKGGHFSVIAPTLAPLRGTTEQHLVGHSVEAPLSTVSAGGQHHALAMAHITKFNTGSVGSAMDAPLPTVTAGGTPKRPSTGIQMGVVAANLVTIGYGERAGQQPRVHSMEQPLGTVVSGGVKSALVAAHLVDMGHGEGPAGGKRFSHGVRSLEVPLNTVIASGATSALAAVHLTHLTHHGERSGTSAAEPMRTVTGAHRGEMALVAACLEQANGGFYEGDGRPADAPMSTVTASGTQQRLITAYLVKYYSEGGQDSACNAPMHTVPTKARMGLVQTVKVPADALAPEHAKRARLCAELLHQHLPEQFPDPATLVLMRHAGQLWALVDITLRMLKPRELYRAQGFPEHYQIEEIPDPAQLFIDGKQAPGNPLDLPRIALSTTAQVRMVGNSVPPPVAAALVRANFRHEALLYAA</sequence>
<evidence type="ECO:0000256" key="4">
    <source>
        <dbReference type="ARBA" id="ARBA00022691"/>
    </source>
</evidence>
<dbReference type="GO" id="GO:0032259">
    <property type="term" value="P:methylation"/>
    <property type="evidence" value="ECO:0007669"/>
    <property type="project" value="UniProtKB-KW"/>
</dbReference>
<dbReference type="RefSeq" id="WP_234686417.1">
    <property type="nucleotide sequence ID" value="NZ_CAHPSC010000011.1"/>
</dbReference>
<dbReference type="InterPro" id="IPR050390">
    <property type="entry name" value="C5-Methyltransferase"/>
</dbReference>
<gene>
    <name evidence="7" type="ORF">GHA_01130</name>
</gene>
<evidence type="ECO:0000256" key="3">
    <source>
        <dbReference type="ARBA" id="ARBA00022679"/>
    </source>
</evidence>
<dbReference type="InterPro" id="IPR001525">
    <property type="entry name" value="C5_MeTfrase"/>
</dbReference>
<keyword evidence="4" id="KW-0949">S-adenosyl-L-methionine</keyword>
<dbReference type="GO" id="GO:0003886">
    <property type="term" value="F:DNA (cytosine-5-)-methyltransferase activity"/>
    <property type="evidence" value="ECO:0007669"/>
    <property type="project" value="UniProtKB-EC"/>
</dbReference>
<dbReference type="Proteomes" id="UP000834458">
    <property type="component" value="Unassembled WGS sequence"/>
</dbReference>
<name>A0AA35GI51_9BURK</name>
<proteinExistence type="predicted"/>
<dbReference type="Gene3D" id="3.90.120.10">
    <property type="entry name" value="DNA Methylase, subunit A, domain 2"/>
    <property type="match status" value="1"/>
</dbReference>
<dbReference type="PANTHER" id="PTHR10629">
    <property type="entry name" value="CYTOSINE-SPECIFIC METHYLTRANSFERASE"/>
    <property type="match status" value="1"/>
</dbReference>
<dbReference type="GO" id="GO:0009307">
    <property type="term" value="P:DNA restriction-modification system"/>
    <property type="evidence" value="ECO:0007669"/>
    <property type="project" value="UniProtKB-KW"/>
</dbReference>
<dbReference type="SUPFAM" id="SSF53335">
    <property type="entry name" value="S-adenosyl-L-methionine-dependent methyltransferases"/>
    <property type="match status" value="1"/>
</dbReference>
<dbReference type="AlphaFoldDB" id="A0AA35GI51"/>
<evidence type="ECO:0000313" key="7">
    <source>
        <dbReference type="EMBL" id="CAB5676073.1"/>
    </source>
</evidence>
<comment type="catalytic activity">
    <reaction evidence="6">
        <text>a 2'-deoxycytidine in DNA + S-adenosyl-L-methionine = a 5-methyl-2'-deoxycytidine in DNA + S-adenosyl-L-homocysteine + H(+)</text>
        <dbReference type="Rhea" id="RHEA:13681"/>
        <dbReference type="Rhea" id="RHEA-COMP:11369"/>
        <dbReference type="Rhea" id="RHEA-COMP:11370"/>
        <dbReference type="ChEBI" id="CHEBI:15378"/>
        <dbReference type="ChEBI" id="CHEBI:57856"/>
        <dbReference type="ChEBI" id="CHEBI:59789"/>
        <dbReference type="ChEBI" id="CHEBI:85452"/>
        <dbReference type="ChEBI" id="CHEBI:85454"/>
        <dbReference type="EC" id="2.1.1.37"/>
    </reaction>
</comment>
<comment type="caution">
    <text evidence="7">The sequence shown here is derived from an EMBL/GenBank/DDBJ whole genome shotgun (WGS) entry which is preliminary data.</text>
</comment>
<organism evidence="7 8">
    <name type="scientific">Comamonas aquatica</name>
    <dbReference type="NCBI Taxonomy" id="225991"/>
    <lineage>
        <taxon>Bacteria</taxon>
        <taxon>Pseudomonadati</taxon>
        <taxon>Pseudomonadota</taxon>
        <taxon>Betaproteobacteria</taxon>
        <taxon>Burkholderiales</taxon>
        <taxon>Comamonadaceae</taxon>
        <taxon>Comamonas</taxon>
    </lineage>
</organism>
<dbReference type="EC" id="2.1.1.37" evidence="1"/>
<dbReference type="EMBL" id="CAHPSC010000011">
    <property type="protein sequence ID" value="CAB5676073.1"/>
    <property type="molecule type" value="Genomic_DNA"/>
</dbReference>
<evidence type="ECO:0000313" key="8">
    <source>
        <dbReference type="Proteomes" id="UP000834458"/>
    </source>
</evidence>
<accession>A0AA35GI51</accession>
<reference evidence="7" key="1">
    <citation type="submission" date="2020-05" db="EMBL/GenBank/DDBJ databases">
        <authorList>
            <person name="Delgado-Blas J."/>
        </authorList>
    </citation>
    <scope>NUCLEOTIDE SEQUENCE</scope>
    <source>
        <strain evidence="7">BB1454</strain>
    </source>
</reference>
<dbReference type="Gene3D" id="3.40.50.150">
    <property type="entry name" value="Vaccinia Virus protein VP39"/>
    <property type="match status" value="1"/>
</dbReference>
<dbReference type="InterPro" id="IPR029063">
    <property type="entry name" value="SAM-dependent_MTases_sf"/>
</dbReference>
<evidence type="ECO:0000256" key="5">
    <source>
        <dbReference type="ARBA" id="ARBA00022747"/>
    </source>
</evidence>
<keyword evidence="5" id="KW-0680">Restriction system</keyword>
<evidence type="ECO:0000256" key="6">
    <source>
        <dbReference type="ARBA" id="ARBA00047422"/>
    </source>
</evidence>
<keyword evidence="3" id="KW-0808">Transferase</keyword>
<evidence type="ECO:0000256" key="2">
    <source>
        <dbReference type="ARBA" id="ARBA00022603"/>
    </source>
</evidence>
<dbReference type="GO" id="GO:0044027">
    <property type="term" value="P:negative regulation of gene expression via chromosomal CpG island methylation"/>
    <property type="evidence" value="ECO:0007669"/>
    <property type="project" value="TreeGrafter"/>
</dbReference>